<protein>
    <submittedName>
        <fullName evidence="14">TonB-dependent receptor</fullName>
    </submittedName>
</protein>
<reference evidence="14 15" key="1">
    <citation type="submission" date="2023-12" db="EMBL/GenBank/DDBJ databases">
        <title>Gut-associated functions are favored during microbiome assembly across C. elegans life.</title>
        <authorList>
            <person name="Zimmermann J."/>
        </authorList>
    </citation>
    <scope>NUCLEOTIDE SEQUENCE [LARGE SCALE GENOMIC DNA]</scope>
    <source>
        <strain evidence="14 15">JUb134</strain>
    </source>
</reference>
<dbReference type="InterPro" id="IPR012910">
    <property type="entry name" value="Plug_dom"/>
</dbReference>
<evidence type="ECO:0000256" key="10">
    <source>
        <dbReference type="SAM" id="MobiDB-lite"/>
    </source>
</evidence>
<evidence type="ECO:0000313" key="14">
    <source>
        <dbReference type="EMBL" id="MEJ5094876.1"/>
    </source>
</evidence>
<comment type="caution">
    <text evidence="14">The sequence shown here is derived from an EMBL/GenBank/DDBJ whole genome shotgun (WGS) entry which is preliminary data.</text>
</comment>
<evidence type="ECO:0000256" key="5">
    <source>
        <dbReference type="ARBA" id="ARBA00023077"/>
    </source>
</evidence>
<dbReference type="Pfam" id="PF00593">
    <property type="entry name" value="TonB_dep_Rec_b-barrel"/>
    <property type="match status" value="1"/>
</dbReference>
<keyword evidence="7 8" id="KW-0998">Cell outer membrane</keyword>
<feature type="domain" description="TonB-dependent receptor plug" evidence="13">
    <location>
        <begin position="64"/>
        <end position="169"/>
    </location>
</feature>
<dbReference type="InterPro" id="IPR000531">
    <property type="entry name" value="Beta-barrel_TonB"/>
</dbReference>
<dbReference type="PROSITE" id="PS52016">
    <property type="entry name" value="TONB_DEPENDENT_REC_3"/>
    <property type="match status" value="1"/>
</dbReference>
<organism evidence="14 15">
    <name type="scientific">Sphingomonas molluscorum</name>
    <dbReference type="NCBI Taxonomy" id="418184"/>
    <lineage>
        <taxon>Bacteria</taxon>
        <taxon>Pseudomonadati</taxon>
        <taxon>Pseudomonadota</taxon>
        <taxon>Alphaproteobacteria</taxon>
        <taxon>Sphingomonadales</taxon>
        <taxon>Sphingomonadaceae</taxon>
        <taxon>Sphingomonas</taxon>
    </lineage>
</organism>
<keyword evidence="3 8" id="KW-1134">Transmembrane beta strand</keyword>
<evidence type="ECO:0000256" key="1">
    <source>
        <dbReference type="ARBA" id="ARBA00004571"/>
    </source>
</evidence>
<comment type="subcellular location">
    <subcellularLocation>
        <location evidence="1 8">Cell outer membrane</location>
        <topology evidence="1 8">Multi-pass membrane protein</topology>
    </subcellularLocation>
</comment>
<sequence>MRHRDFRRYASTIAVAAALTAGGQAAAQSTGPTIEDVAPPSAAESDSGSITVTGTRIQRPDLTSNSPLTVVGAQEIRLQGATNVENVLNRLPQVTADANENVSNGSDGTARVNLRNLGSNRNLVLVDGQRLLPVQATDLNLIPSLLVERVDVVTGGASAVYGSDAISGVVNFILKRDLNGVRADVQYGFAFHDNNNDAARQIVQDAGYDRANRNVLDGQRLDVNLAAGKDFADGRGNITAYFGYRNVKPILQSDRDVSACAFDPNADSTGLVCGGSSNNQYGLFNPLSGPGFGTTYVNTKDGRKTWDTYGPAYRYNTAPLNYFQRSDERYTAGGFAHFEISPAAEIYASGMFMDDRSYSQVAPSALWQGDTYTINCDNPLMSAQQGQILCGSAYGTSETQDLFIGYRPVAGLARPRRDDLRHTDYRITGGVRGQIAEGIRYDVNALYSRVLFRENYQNDIDARRANRGLQVVDVNGTPTCTSVIDGTDPNCVPLDVFAYGAISQEAFDYIYVPTYTRGLDTEQVYSGNVSADLTSYGITSPWASQGIGVVIGVEHRRETLKFEADEVAQSKGTTESQGKFNVSEIYGEIEVPVLQDLPFAKSLTLNAGYRLSDYSSQAKKISTYKFEVEYAPVSDIRFRGSYNRAIRAPNISELYAGQQVGNVSAQDPCSGTRPDATLEQCLASGVTPEQYGKILECPSETCSALGGGNPNLKPEKGDTFTVGTVLTPRFLPRFSLSVDYFNIKVKDYISSVPTSLAISQCFSTADPYFCGLFHRDPRTGVLFGREGYVVSTNLNTGSLKTSGIDVVGSYSVPTENAGTFNLDLTGTWLNELVNEPLPGLGSYDCKGLFGPTCGQPSPEWRHQARLTWTDAEKIGTVSLNWRYIGSTKLSTNTDDPFLTSGGYSELNRRIKAYSYFDLAGTVKVQEGVVFRAGINNLLDKDPPVLAQGNLYSFGNGNTYPGVYDVAGRTLFMGISANF</sequence>
<comment type="similarity">
    <text evidence="8 9">Belongs to the TonB-dependent receptor family.</text>
</comment>
<evidence type="ECO:0000313" key="15">
    <source>
        <dbReference type="Proteomes" id="UP001380365"/>
    </source>
</evidence>
<dbReference type="Gene3D" id="2.40.170.20">
    <property type="entry name" value="TonB-dependent receptor, beta-barrel domain"/>
    <property type="match status" value="1"/>
</dbReference>
<feature type="signal peptide" evidence="11">
    <location>
        <begin position="1"/>
        <end position="27"/>
    </location>
</feature>
<dbReference type="InterPro" id="IPR037066">
    <property type="entry name" value="Plug_dom_sf"/>
</dbReference>
<evidence type="ECO:0000256" key="3">
    <source>
        <dbReference type="ARBA" id="ARBA00022452"/>
    </source>
</evidence>
<keyword evidence="6 8" id="KW-0472">Membrane</keyword>
<evidence type="ECO:0000256" key="6">
    <source>
        <dbReference type="ARBA" id="ARBA00023136"/>
    </source>
</evidence>
<gene>
    <name evidence="14" type="ORF">WH159_10040</name>
</gene>
<keyword evidence="2 8" id="KW-0813">Transport</keyword>
<dbReference type="PANTHER" id="PTHR47234:SF2">
    <property type="entry name" value="TONB-DEPENDENT RECEPTOR"/>
    <property type="match status" value="1"/>
</dbReference>
<keyword evidence="15" id="KW-1185">Reference proteome</keyword>
<evidence type="ECO:0000256" key="4">
    <source>
        <dbReference type="ARBA" id="ARBA00022692"/>
    </source>
</evidence>
<keyword evidence="14" id="KW-0675">Receptor</keyword>
<evidence type="ECO:0000256" key="11">
    <source>
        <dbReference type="SAM" id="SignalP"/>
    </source>
</evidence>
<dbReference type="Proteomes" id="UP001380365">
    <property type="component" value="Unassembled WGS sequence"/>
</dbReference>
<feature type="chain" id="PRO_5045569685" evidence="11">
    <location>
        <begin position="28"/>
        <end position="978"/>
    </location>
</feature>
<evidence type="ECO:0000259" key="13">
    <source>
        <dbReference type="Pfam" id="PF07715"/>
    </source>
</evidence>
<evidence type="ECO:0000256" key="8">
    <source>
        <dbReference type="PROSITE-ProRule" id="PRU01360"/>
    </source>
</evidence>
<keyword evidence="4 8" id="KW-0812">Transmembrane</keyword>
<dbReference type="InterPro" id="IPR036942">
    <property type="entry name" value="Beta-barrel_TonB_sf"/>
</dbReference>
<feature type="compositionally biased region" description="Polar residues" evidence="10">
    <location>
        <begin position="44"/>
        <end position="64"/>
    </location>
</feature>
<evidence type="ECO:0000256" key="9">
    <source>
        <dbReference type="RuleBase" id="RU003357"/>
    </source>
</evidence>
<proteinExistence type="inferred from homology"/>
<evidence type="ECO:0000256" key="7">
    <source>
        <dbReference type="ARBA" id="ARBA00023237"/>
    </source>
</evidence>
<dbReference type="EMBL" id="JBBGZA010000001">
    <property type="protein sequence ID" value="MEJ5094876.1"/>
    <property type="molecule type" value="Genomic_DNA"/>
</dbReference>
<keyword evidence="5 9" id="KW-0798">TonB box</keyword>
<feature type="region of interest" description="Disordered" evidence="10">
    <location>
        <begin position="27"/>
        <end position="64"/>
    </location>
</feature>
<name>A0ABU8Q5J7_9SPHN</name>
<evidence type="ECO:0000259" key="12">
    <source>
        <dbReference type="Pfam" id="PF00593"/>
    </source>
</evidence>
<dbReference type="InterPro" id="IPR039426">
    <property type="entry name" value="TonB-dep_rcpt-like"/>
</dbReference>
<dbReference type="RefSeq" id="WP_132883749.1">
    <property type="nucleotide sequence ID" value="NZ_JBBGZA010000001.1"/>
</dbReference>
<feature type="domain" description="TonB-dependent receptor-like beta-barrel" evidence="12">
    <location>
        <begin position="495"/>
        <end position="937"/>
    </location>
</feature>
<dbReference type="PANTHER" id="PTHR47234">
    <property type="match status" value="1"/>
</dbReference>
<evidence type="ECO:0000256" key="2">
    <source>
        <dbReference type="ARBA" id="ARBA00022448"/>
    </source>
</evidence>
<dbReference type="Pfam" id="PF07715">
    <property type="entry name" value="Plug"/>
    <property type="match status" value="1"/>
</dbReference>
<keyword evidence="11" id="KW-0732">Signal</keyword>
<dbReference type="SUPFAM" id="SSF56935">
    <property type="entry name" value="Porins"/>
    <property type="match status" value="1"/>
</dbReference>
<accession>A0ABU8Q5J7</accession>
<dbReference type="Gene3D" id="2.170.130.10">
    <property type="entry name" value="TonB-dependent receptor, plug domain"/>
    <property type="match status" value="1"/>
</dbReference>